<name>A0A077EHB8_9FLAO</name>
<proteinExistence type="predicted"/>
<evidence type="ECO:0000313" key="1">
    <source>
        <dbReference type="EMBL" id="AIL45544.1"/>
    </source>
</evidence>
<protein>
    <submittedName>
        <fullName evidence="1">Uncharacterized protein</fullName>
    </submittedName>
</protein>
<dbReference type="KEGG" id="eao:BD94_1769"/>
<dbReference type="Proteomes" id="UP000028933">
    <property type="component" value="Chromosome"/>
</dbReference>
<dbReference type="HOGENOM" id="CLU_3288863_0_0_10"/>
<dbReference type="EMBL" id="CP007547">
    <property type="protein sequence ID" value="AIL45544.1"/>
    <property type="molecule type" value="Genomic_DNA"/>
</dbReference>
<accession>A0A077EHB8</accession>
<sequence length="40" mass="4695">MDWSILNEKSFSNSGDKSMRETLKNRWLLYAFDGKPDAKD</sequence>
<reference evidence="1" key="1">
    <citation type="journal article" date="2013" name="Lancet">
        <title>First case of E anophelis outbreak in an intensive-care unit.</title>
        <authorList>
            <person name="Teo J."/>
            <person name="Tan S.Y."/>
            <person name="Tay M."/>
            <person name="Ding Y."/>
            <person name="Kjelleberg S."/>
            <person name="Givskov M."/>
            <person name="Lin R.T."/>
            <person name="Yang L."/>
        </authorList>
    </citation>
    <scope>NUCLEOTIDE SEQUENCE [LARGE SCALE GENOMIC DNA]</scope>
    <source>
        <strain evidence="1">NUHP1</strain>
    </source>
</reference>
<organism evidence="1 2">
    <name type="scientific">Elizabethkingia anophelis NUHP1</name>
    <dbReference type="NCBI Taxonomy" id="1338011"/>
    <lineage>
        <taxon>Bacteria</taxon>
        <taxon>Pseudomonadati</taxon>
        <taxon>Bacteroidota</taxon>
        <taxon>Flavobacteriia</taxon>
        <taxon>Flavobacteriales</taxon>
        <taxon>Weeksellaceae</taxon>
        <taxon>Elizabethkingia</taxon>
    </lineage>
</organism>
<dbReference type="STRING" id="1338011.BD94_1769"/>
<dbReference type="AlphaFoldDB" id="A0A077EHB8"/>
<reference evidence="1" key="2">
    <citation type="journal article" date="2015" name="Genome Biol. Evol.">
        <title>Complete Genome Sequence and Transcriptomic Analysis of the Novel Pathogen Elizabethkingia anophelis in Response to Oxidative Stress.</title>
        <authorList>
            <person name="Li Y."/>
            <person name="Liu Y."/>
            <person name="Chew S.C."/>
            <person name="Tay M."/>
            <person name="Salido M.M."/>
            <person name="Teo J."/>
            <person name="Lauro F.M."/>
            <person name="Givskov M."/>
            <person name="Yang L."/>
        </authorList>
    </citation>
    <scope>NUCLEOTIDE SEQUENCE</scope>
    <source>
        <strain evidence="1">NUHP1</strain>
    </source>
</reference>
<gene>
    <name evidence="1" type="ORF">BD94_1769</name>
</gene>
<evidence type="ECO:0000313" key="2">
    <source>
        <dbReference type="Proteomes" id="UP000028933"/>
    </source>
</evidence>